<evidence type="ECO:0000256" key="1">
    <source>
        <dbReference type="SAM" id="MobiDB-lite"/>
    </source>
</evidence>
<name>A0A0F9WCL0_9ZZZZ</name>
<feature type="region of interest" description="Disordered" evidence="1">
    <location>
        <begin position="1"/>
        <end position="23"/>
    </location>
</feature>
<evidence type="ECO:0000313" key="2">
    <source>
        <dbReference type="EMBL" id="KKN75928.1"/>
    </source>
</evidence>
<comment type="caution">
    <text evidence="2">The sequence shown here is derived from an EMBL/GenBank/DDBJ whole genome shotgun (WGS) entry which is preliminary data.</text>
</comment>
<gene>
    <name evidence="2" type="ORF">LCGC14_0376360</name>
</gene>
<feature type="compositionally biased region" description="Basic and acidic residues" evidence="1">
    <location>
        <begin position="1"/>
        <end position="14"/>
    </location>
</feature>
<proteinExistence type="predicted"/>
<dbReference type="EMBL" id="LAZR01000302">
    <property type="protein sequence ID" value="KKN75928.1"/>
    <property type="molecule type" value="Genomic_DNA"/>
</dbReference>
<accession>A0A0F9WCL0</accession>
<sequence length="72" mass="8715">MKNVRLREQTEKPLQDYNPDQPSRLKRRVEAARDKLEVFPVVKPKLECKSCKWKHECVNFGKIRDCLQFERK</sequence>
<reference evidence="2" key="1">
    <citation type="journal article" date="2015" name="Nature">
        <title>Complex archaea that bridge the gap between prokaryotes and eukaryotes.</title>
        <authorList>
            <person name="Spang A."/>
            <person name="Saw J.H."/>
            <person name="Jorgensen S.L."/>
            <person name="Zaremba-Niedzwiedzka K."/>
            <person name="Martijn J."/>
            <person name="Lind A.E."/>
            <person name="van Eijk R."/>
            <person name="Schleper C."/>
            <person name="Guy L."/>
            <person name="Ettema T.J."/>
        </authorList>
    </citation>
    <scope>NUCLEOTIDE SEQUENCE</scope>
</reference>
<organism evidence="2">
    <name type="scientific">marine sediment metagenome</name>
    <dbReference type="NCBI Taxonomy" id="412755"/>
    <lineage>
        <taxon>unclassified sequences</taxon>
        <taxon>metagenomes</taxon>
        <taxon>ecological metagenomes</taxon>
    </lineage>
</organism>
<protein>
    <submittedName>
        <fullName evidence="2">Uncharacterized protein</fullName>
    </submittedName>
</protein>
<dbReference type="AlphaFoldDB" id="A0A0F9WCL0"/>